<proteinExistence type="predicted"/>
<protein>
    <recommendedName>
        <fullName evidence="1">IrrE N-terminal-like domain-containing protein</fullName>
    </recommendedName>
</protein>
<dbReference type="PANTHER" id="PTHR43236">
    <property type="entry name" value="ANTITOXIN HIGA1"/>
    <property type="match status" value="1"/>
</dbReference>
<feature type="domain" description="IrrE N-terminal-like" evidence="1">
    <location>
        <begin position="64"/>
        <end position="186"/>
    </location>
</feature>
<accession>A0A450WRH2</accession>
<gene>
    <name evidence="2" type="ORF">BECKFM1743A_GA0114220_106182</name>
    <name evidence="4" type="ORF">BECKFM1743B_GA0114221_106343</name>
    <name evidence="3" type="ORF">BECKFM1743C_GA0114222_106711</name>
</gene>
<evidence type="ECO:0000259" key="1">
    <source>
        <dbReference type="Pfam" id="PF06114"/>
    </source>
</evidence>
<dbReference type="PANTHER" id="PTHR43236:SF1">
    <property type="entry name" value="BLL7220 PROTEIN"/>
    <property type="match status" value="1"/>
</dbReference>
<dbReference type="EMBL" id="CAADFL010000634">
    <property type="protein sequence ID" value="VFK19643.1"/>
    <property type="molecule type" value="Genomic_DNA"/>
</dbReference>
<dbReference type="InterPro" id="IPR010359">
    <property type="entry name" value="IrrE_HExxH"/>
</dbReference>
<evidence type="ECO:0000313" key="3">
    <source>
        <dbReference type="EMBL" id="VFJ72789.1"/>
    </source>
</evidence>
<dbReference type="InterPro" id="IPR052345">
    <property type="entry name" value="Rad_response_metalloprotease"/>
</dbReference>
<reference evidence="4" key="1">
    <citation type="submission" date="2019-02" db="EMBL/GenBank/DDBJ databases">
        <authorList>
            <person name="Gruber-Vodicka R. H."/>
            <person name="Seah K. B. B."/>
        </authorList>
    </citation>
    <scope>NUCLEOTIDE SEQUENCE</scope>
    <source>
        <strain evidence="2">BECK_BZ163</strain>
        <strain evidence="4">BECK_BZ164</strain>
        <strain evidence="3">BECK_BZ165</strain>
    </source>
</reference>
<dbReference type="Gene3D" id="1.10.10.2910">
    <property type="match status" value="1"/>
</dbReference>
<dbReference type="AlphaFoldDB" id="A0A450WRH2"/>
<sequence length="192" mass="22032">MTHNFLEYGGLSAQKFLERVEQVCDFTITPPIDVDKIVQLLDIRLTEDVDFDKISIAGSVSIKHGHAVIWLNPMENNYSPRRRFTLAHELAHLILHIDPEIGIREFIDTGKTLNRKDSYWDSKEYEANNFAAQLLMPIDLLKEYGNNIIDSHKEETGDEKMPVTVFLGKMADLFNVSEPAMRFRLKNIGAIK</sequence>
<dbReference type="EMBL" id="CAADFA010000671">
    <property type="protein sequence ID" value="VFJ72789.1"/>
    <property type="molecule type" value="Genomic_DNA"/>
</dbReference>
<evidence type="ECO:0000313" key="4">
    <source>
        <dbReference type="EMBL" id="VFK19643.1"/>
    </source>
</evidence>
<evidence type="ECO:0000313" key="2">
    <source>
        <dbReference type="EMBL" id="VFJ72044.1"/>
    </source>
</evidence>
<dbReference type="Pfam" id="PF06114">
    <property type="entry name" value="Peptidase_M78"/>
    <property type="match status" value="1"/>
</dbReference>
<name>A0A450WRH2_9GAMM</name>
<organism evidence="4">
    <name type="scientific">Candidatus Kentrum sp. FM</name>
    <dbReference type="NCBI Taxonomy" id="2126340"/>
    <lineage>
        <taxon>Bacteria</taxon>
        <taxon>Pseudomonadati</taxon>
        <taxon>Pseudomonadota</taxon>
        <taxon>Gammaproteobacteria</taxon>
        <taxon>Candidatus Kentrum</taxon>
    </lineage>
</organism>
<dbReference type="EMBL" id="CAADEZ010000618">
    <property type="protein sequence ID" value="VFJ72044.1"/>
    <property type="molecule type" value="Genomic_DNA"/>
</dbReference>